<feature type="region of interest" description="Disordered" evidence="1">
    <location>
        <begin position="970"/>
        <end position="994"/>
    </location>
</feature>
<feature type="compositionally biased region" description="Basic and acidic residues" evidence="1">
    <location>
        <begin position="865"/>
        <end position="889"/>
    </location>
</feature>
<feature type="domain" description="PH" evidence="2">
    <location>
        <begin position="490"/>
        <end position="583"/>
    </location>
</feature>
<sequence length="1086" mass="112210">MILRGHQHAARSVHVHTVIPACPLPRGTMYEWEKAASMGLTTTATATSSGSSSHHPESAAAASPWAARDGRQRHPPPLAAGSRNGFRQSSSSSVEAEASPAPSSTDQRSVGIRSSSGTSSGGGGGGDSTNGDSREKSIDGDLIGDETAALAARPREGSGVTAAAAKENLSPPLPVAAPSEGVVIRVLISGAHASFLHMRVFPSTTAGQVCRKIGEKLRQLPAEQNEYVLIAIYARPARNVSSLSDTGGGSTGPGHRHSAGVADRGATVGGDEVDNYSAGYTAGGGRDERERRHDGRRRRRGEEEHQSSIRHILHTFRSEERLGEVRLGLPEPNSAGRPQNPANSHDRGARGDTDGPDRGRTDSFSTRTTAASPAAGGAADIDAALRAQGTIDNGGGGVRRVDEEETAGKLGVSRGNGGIRRGEGGEEGGGAGARSGRAAQAGLMWRSRWIYRERTAPALDPDELQVEVSGSDTSEDERRAGWIDLRGLGQGHYCGYLQKKSRSDPNLWRRRWCILADDRLWLLRSKSEQSGRRRGGGRSHSFSLALAPSHCFELHSQNRVHTFRAESRAKQVAWVGTLQRHARQAAEDSYMSVAEHMVCDEEYARCRRLNVTLSSALGSRACDTLEADFYSSHAADRPVAGRGSSGGGGSVGGGWLPLPPPSPLPRTSGLFRRLPQGPPPTTYSASAAASAVRATPGLVSGCRSPLLPPPLPPPPPPLVRLADGGATESSARGAAGGGATVDSAERPWLAASEVRRAMRFCMKVHRYREICRPGSCVAFRKRWAYAADALEELCPGASTAAAADLSRHWNPPSPLVAVEAVSLPALRASGESAADGGPHERDESGIEAAGSRSGVDAAAAATANENRDEKKPSGKRSEAPATSPREDVVARGPSSTSAATSGEACSASLRTSTVLASPREADGEGRPTTLSGLSPPPMAAAVSASILPMAEAVALPTGDRPSPALLTAAAAAAATTTSATELVPRPSRSSTHQHALSLAAACSQETVVGVARDLREYVEAVTRSRASRAAKGGGGGGGGGGGKGAGPGGALGAGAGAAGENSLQEPPAEGLFDALLDQVLQALGDA</sequence>
<feature type="compositionally biased region" description="Low complexity" evidence="1">
    <location>
        <begin position="724"/>
        <end position="733"/>
    </location>
</feature>
<protein>
    <recommendedName>
        <fullName evidence="2">PH domain-containing protein</fullName>
    </recommendedName>
</protein>
<dbReference type="eggNOG" id="ENOG502QVTE">
    <property type="taxonomic scope" value="Eukaryota"/>
</dbReference>
<evidence type="ECO:0000313" key="3">
    <source>
        <dbReference type="EMBL" id="CBN75505.1"/>
    </source>
</evidence>
<dbReference type="EMBL" id="FN649759">
    <property type="protein sequence ID" value="CBN75505.1"/>
    <property type="molecule type" value="Genomic_DNA"/>
</dbReference>
<dbReference type="InterPro" id="IPR011993">
    <property type="entry name" value="PH-like_dom_sf"/>
</dbReference>
<feature type="compositionally biased region" description="Low complexity" evidence="1">
    <location>
        <begin position="848"/>
        <end position="864"/>
    </location>
</feature>
<organism evidence="3 4">
    <name type="scientific">Ectocarpus siliculosus</name>
    <name type="common">Brown alga</name>
    <name type="synonym">Conferva siliculosa</name>
    <dbReference type="NCBI Taxonomy" id="2880"/>
    <lineage>
        <taxon>Eukaryota</taxon>
        <taxon>Sar</taxon>
        <taxon>Stramenopiles</taxon>
        <taxon>Ochrophyta</taxon>
        <taxon>PX clade</taxon>
        <taxon>Phaeophyceae</taxon>
        <taxon>Ectocarpales</taxon>
        <taxon>Ectocarpaceae</taxon>
        <taxon>Ectocarpus</taxon>
    </lineage>
</organism>
<feature type="region of interest" description="Disordered" evidence="1">
    <location>
        <begin position="1022"/>
        <end position="1069"/>
    </location>
</feature>
<feature type="compositionally biased region" description="Low complexity" evidence="1">
    <location>
        <begin position="43"/>
        <end position="67"/>
    </location>
</feature>
<dbReference type="EMBL" id="FN647801">
    <property type="protein sequence ID" value="CBN75505.1"/>
    <property type="molecule type" value="Genomic_DNA"/>
</dbReference>
<evidence type="ECO:0000313" key="4">
    <source>
        <dbReference type="Proteomes" id="UP000002630"/>
    </source>
</evidence>
<dbReference type="PROSITE" id="PS50003">
    <property type="entry name" value="PH_DOMAIN"/>
    <property type="match status" value="1"/>
</dbReference>
<feature type="region of interest" description="Disordered" evidence="1">
    <location>
        <begin position="43"/>
        <end position="139"/>
    </location>
</feature>
<feature type="compositionally biased region" description="Low complexity" evidence="1">
    <location>
        <begin position="970"/>
        <end position="980"/>
    </location>
</feature>
<feature type="region of interest" description="Disordered" evidence="1">
    <location>
        <begin position="636"/>
        <end position="689"/>
    </location>
</feature>
<dbReference type="STRING" id="2880.D8LCW3"/>
<dbReference type="SMART" id="SM00233">
    <property type="entry name" value="PH"/>
    <property type="match status" value="1"/>
</dbReference>
<dbReference type="PANTHER" id="PTHR40903:SF1">
    <property type="entry name" value="HYPHALLY REGULATED CELL WALL PROTEIN 3"/>
    <property type="match status" value="1"/>
</dbReference>
<dbReference type="Pfam" id="PF00169">
    <property type="entry name" value="PH"/>
    <property type="match status" value="1"/>
</dbReference>
<dbReference type="SUPFAM" id="SSF50729">
    <property type="entry name" value="PH domain-like"/>
    <property type="match status" value="1"/>
</dbReference>
<feature type="compositionally biased region" description="Gly residues" evidence="1">
    <location>
        <begin position="119"/>
        <end position="128"/>
    </location>
</feature>
<accession>D8LCW3</accession>
<feature type="compositionally biased region" description="Pro residues" evidence="1">
    <location>
        <begin position="706"/>
        <end position="718"/>
    </location>
</feature>
<feature type="compositionally biased region" description="Low complexity" evidence="1">
    <location>
        <begin position="89"/>
        <end position="104"/>
    </location>
</feature>
<keyword evidence="4" id="KW-1185">Reference proteome</keyword>
<feature type="region of interest" description="Disordered" evidence="1">
    <location>
        <begin position="829"/>
        <end position="936"/>
    </location>
</feature>
<gene>
    <name evidence="3" type="ORF">Esi_0111_0071</name>
</gene>
<feature type="compositionally biased region" description="Gly residues" evidence="1">
    <location>
        <begin position="643"/>
        <end position="655"/>
    </location>
</feature>
<dbReference type="OrthoDB" id="207340at2759"/>
<feature type="compositionally biased region" description="Basic and acidic residues" evidence="1">
    <location>
        <begin position="344"/>
        <end position="361"/>
    </location>
</feature>
<dbReference type="Gene3D" id="2.30.29.30">
    <property type="entry name" value="Pleckstrin-homology domain (PH domain)/Phosphotyrosine-binding domain (PTB)"/>
    <property type="match status" value="1"/>
</dbReference>
<dbReference type="InterPro" id="IPR001849">
    <property type="entry name" value="PH_domain"/>
</dbReference>
<feature type="compositionally biased region" description="Gly residues" evidence="1">
    <location>
        <begin position="1031"/>
        <end position="1057"/>
    </location>
</feature>
<feature type="region of interest" description="Disordered" evidence="1">
    <location>
        <begin position="703"/>
        <end position="742"/>
    </location>
</feature>
<evidence type="ECO:0000259" key="2">
    <source>
        <dbReference type="PROSITE" id="PS50003"/>
    </source>
</evidence>
<dbReference type="AlphaFoldDB" id="D8LCW3"/>
<reference evidence="3 4" key="1">
    <citation type="journal article" date="2010" name="Nature">
        <title>The Ectocarpus genome and the independent evolution of multicellularity in brown algae.</title>
        <authorList>
            <person name="Cock J.M."/>
            <person name="Sterck L."/>
            <person name="Rouze P."/>
            <person name="Scornet D."/>
            <person name="Allen A.E."/>
            <person name="Amoutzias G."/>
            <person name="Anthouard V."/>
            <person name="Artiguenave F."/>
            <person name="Aury J.M."/>
            <person name="Badger J.H."/>
            <person name="Beszteri B."/>
            <person name="Billiau K."/>
            <person name="Bonnet E."/>
            <person name="Bothwell J.H."/>
            <person name="Bowler C."/>
            <person name="Boyen C."/>
            <person name="Brownlee C."/>
            <person name="Carrano C.J."/>
            <person name="Charrier B."/>
            <person name="Cho G.Y."/>
            <person name="Coelho S.M."/>
            <person name="Collen J."/>
            <person name="Corre E."/>
            <person name="Da Silva C."/>
            <person name="Delage L."/>
            <person name="Delaroque N."/>
            <person name="Dittami S.M."/>
            <person name="Doulbeau S."/>
            <person name="Elias M."/>
            <person name="Farnham G."/>
            <person name="Gachon C.M."/>
            <person name="Gschloessl B."/>
            <person name="Heesch S."/>
            <person name="Jabbari K."/>
            <person name="Jubin C."/>
            <person name="Kawai H."/>
            <person name="Kimura K."/>
            <person name="Kloareg B."/>
            <person name="Kupper F.C."/>
            <person name="Lang D."/>
            <person name="Le Bail A."/>
            <person name="Leblanc C."/>
            <person name="Lerouge P."/>
            <person name="Lohr M."/>
            <person name="Lopez P.J."/>
            <person name="Martens C."/>
            <person name="Maumus F."/>
            <person name="Michel G."/>
            <person name="Miranda-Saavedra D."/>
            <person name="Morales J."/>
            <person name="Moreau H."/>
            <person name="Motomura T."/>
            <person name="Nagasato C."/>
            <person name="Napoli C.A."/>
            <person name="Nelson D.R."/>
            <person name="Nyvall-Collen P."/>
            <person name="Peters A.F."/>
            <person name="Pommier C."/>
            <person name="Potin P."/>
            <person name="Poulain J."/>
            <person name="Quesneville H."/>
            <person name="Read B."/>
            <person name="Rensing S.A."/>
            <person name="Ritter A."/>
            <person name="Rousvoal S."/>
            <person name="Samanta M."/>
            <person name="Samson G."/>
            <person name="Schroeder D.C."/>
            <person name="Segurens B."/>
            <person name="Strittmatter M."/>
            <person name="Tonon T."/>
            <person name="Tregear J.W."/>
            <person name="Valentin K."/>
            <person name="von Dassow P."/>
            <person name="Yamagishi T."/>
            <person name="Van de Peer Y."/>
            <person name="Wincker P."/>
        </authorList>
    </citation>
    <scope>NUCLEOTIDE SEQUENCE [LARGE SCALE GENOMIC DNA]</scope>
    <source>
        <strain evidence="4">Ec32 / CCAP1310/4</strain>
    </source>
</reference>
<name>D8LCW3_ECTSI</name>
<feature type="region of interest" description="Disordered" evidence="1">
    <location>
        <begin position="391"/>
        <end position="438"/>
    </location>
</feature>
<proteinExistence type="predicted"/>
<dbReference type="PANTHER" id="PTHR40903">
    <property type="entry name" value="GLYCINE-RICH CELL WALL STRUCTURAL PROTEIN 1-LIKE"/>
    <property type="match status" value="1"/>
</dbReference>
<dbReference type="InParanoid" id="D8LCW3"/>
<dbReference type="Proteomes" id="UP000002630">
    <property type="component" value="Linkage Group LG34"/>
</dbReference>
<evidence type="ECO:0000256" key="1">
    <source>
        <dbReference type="SAM" id="MobiDB-lite"/>
    </source>
</evidence>
<feature type="region of interest" description="Disordered" evidence="1">
    <location>
        <begin position="240"/>
        <end position="377"/>
    </location>
</feature>